<evidence type="ECO:0000313" key="3">
    <source>
        <dbReference type="EMBL" id="KAG2093114.1"/>
    </source>
</evidence>
<keyword evidence="1" id="KW-0812">Transmembrane</keyword>
<gene>
    <name evidence="3" type="ORF">F5147DRAFT_840531</name>
</gene>
<feature type="transmembrane region" description="Helical" evidence="1">
    <location>
        <begin position="85"/>
        <end position="106"/>
    </location>
</feature>
<name>A0A9P7EVG4_9AGAM</name>
<keyword evidence="4" id="KW-1185">Reference proteome</keyword>
<reference evidence="3" key="1">
    <citation type="journal article" date="2020" name="New Phytol.">
        <title>Comparative genomics reveals dynamic genome evolution in host specialist ectomycorrhizal fungi.</title>
        <authorList>
            <person name="Lofgren L.A."/>
            <person name="Nguyen N.H."/>
            <person name="Vilgalys R."/>
            <person name="Ruytinx J."/>
            <person name="Liao H.L."/>
            <person name="Branco S."/>
            <person name="Kuo A."/>
            <person name="LaButti K."/>
            <person name="Lipzen A."/>
            <person name="Andreopoulos W."/>
            <person name="Pangilinan J."/>
            <person name="Riley R."/>
            <person name="Hundley H."/>
            <person name="Na H."/>
            <person name="Barry K."/>
            <person name="Grigoriev I.V."/>
            <person name="Stajich J.E."/>
            <person name="Kennedy P.G."/>
        </authorList>
    </citation>
    <scope>NUCLEOTIDE SEQUENCE</scope>
    <source>
        <strain evidence="3">FC423</strain>
    </source>
</reference>
<dbReference type="InterPro" id="IPR045340">
    <property type="entry name" value="DUF6533"/>
</dbReference>
<feature type="domain" description="DUF6533" evidence="2">
    <location>
        <begin position="17"/>
        <end position="58"/>
    </location>
</feature>
<sequence>MPLSPQFMEDLWVRRSFSAAGHTLLVYDYLLTFREEVVYIWNAPWTFVKILFLLSRYGNLIGQTAIRLEEAGLLAHNSQEFCQRFAIFTTCFMFVSTESIHILVLVRAWAIWGTRKYVANIIGWSYVGYIIMLLAGSAFNLHNDNIQFEFLDVIHVCTAKMTKYVWLIYVGSFILDIVLFVLTMRSLRIYSREFRQLYPSALLHILFRDATIFFITSICSNALTVISWAVFGDDPTYFLGKGFATPLLSVVGQRLVLNLRGLRTRSYATRDLSREVDRQLQAFADAGSPGLDNVEEIEEIEDVQE</sequence>
<dbReference type="Pfam" id="PF20151">
    <property type="entry name" value="DUF6533"/>
    <property type="match status" value="1"/>
</dbReference>
<dbReference type="GeneID" id="64706558"/>
<dbReference type="RefSeq" id="XP_041287075.1">
    <property type="nucleotide sequence ID" value="XM_041444299.1"/>
</dbReference>
<dbReference type="AlphaFoldDB" id="A0A9P7EVG4"/>
<protein>
    <recommendedName>
        <fullName evidence="2">DUF6533 domain-containing protein</fullName>
    </recommendedName>
</protein>
<organism evidence="3 4">
    <name type="scientific">Suillus discolor</name>
    <dbReference type="NCBI Taxonomy" id="1912936"/>
    <lineage>
        <taxon>Eukaryota</taxon>
        <taxon>Fungi</taxon>
        <taxon>Dikarya</taxon>
        <taxon>Basidiomycota</taxon>
        <taxon>Agaricomycotina</taxon>
        <taxon>Agaricomycetes</taxon>
        <taxon>Agaricomycetidae</taxon>
        <taxon>Boletales</taxon>
        <taxon>Suillineae</taxon>
        <taxon>Suillaceae</taxon>
        <taxon>Suillus</taxon>
    </lineage>
</organism>
<feature type="transmembrane region" description="Helical" evidence="1">
    <location>
        <begin position="164"/>
        <end position="184"/>
    </location>
</feature>
<feature type="transmembrane region" description="Helical" evidence="1">
    <location>
        <begin position="237"/>
        <end position="257"/>
    </location>
</feature>
<feature type="transmembrane region" description="Helical" evidence="1">
    <location>
        <begin position="118"/>
        <end position="139"/>
    </location>
</feature>
<dbReference type="EMBL" id="JABBWM010000086">
    <property type="protein sequence ID" value="KAG2093114.1"/>
    <property type="molecule type" value="Genomic_DNA"/>
</dbReference>
<keyword evidence="1" id="KW-0472">Membrane</keyword>
<proteinExistence type="predicted"/>
<evidence type="ECO:0000259" key="2">
    <source>
        <dbReference type="Pfam" id="PF20151"/>
    </source>
</evidence>
<feature type="transmembrane region" description="Helical" evidence="1">
    <location>
        <begin position="205"/>
        <end position="231"/>
    </location>
</feature>
<comment type="caution">
    <text evidence="3">The sequence shown here is derived from an EMBL/GenBank/DDBJ whole genome shotgun (WGS) entry which is preliminary data.</text>
</comment>
<evidence type="ECO:0000256" key="1">
    <source>
        <dbReference type="SAM" id="Phobius"/>
    </source>
</evidence>
<evidence type="ECO:0000313" key="4">
    <source>
        <dbReference type="Proteomes" id="UP000823399"/>
    </source>
</evidence>
<keyword evidence="1" id="KW-1133">Transmembrane helix</keyword>
<accession>A0A9P7EVG4</accession>
<dbReference type="OrthoDB" id="2638860at2759"/>
<dbReference type="Proteomes" id="UP000823399">
    <property type="component" value="Unassembled WGS sequence"/>
</dbReference>